<proteinExistence type="predicted"/>
<dbReference type="AlphaFoldDB" id="A0A5M6CN66"/>
<reference evidence="1 2" key="1">
    <citation type="submission" date="2019-09" db="EMBL/GenBank/DDBJ databases">
        <title>Genome sequence and assembly of Taibaiella sp.</title>
        <authorList>
            <person name="Chhetri G."/>
        </authorList>
    </citation>
    <scope>NUCLEOTIDE SEQUENCE [LARGE SCALE GENOMIC DNA]</scope>
    <source>
        <strain evidence="1 2">KVB11</strain>
    </source>
</reference>
<dbReference type="EMBL" id="VWSH01000001">
    <property type="protein sequence ID" value="KAA5536446.1"/>
    <property type="molecule type" value="Genomic_DNA"/>
</dbReference>
<evidence type="ECO:0000313" key="1">
    <source>
        <dbReference type="EMBL" id="KAA5536446.1"/>
    </source>
</evidence>
<evidence type="ECO:0000313" key="2">
    <source>
        <dbReference type="Proteomes" id="UP000323632"/>
    </source>
</evidence>
<dbReference type="Proteomes" id="UP000323632">
    <property type="component" value="Unassembled WGS sequence"/>
</dbReference>
<dbReference type="RefSeq" id="WP_150031017.1">
    <property type="nucleotide sequence ID" value="NZ_VWSH01000001.1"/>
</dbReference>
<accession>A0A5M6CN66</accession>
<sequence>MTYNDIPLHKNDNDFTLYEYKNPFGILKAYKVIGKDTGLIFEKKLRFVDPTFTVEFGTKESGDTLNRSELKNRWFSVNLYNTELSLGIPIVEANILYLDDGDLKKFKIALPKEDEIPDDLSKYIFGSSNFFILDITIKLGRIYHLPPAIFYLKD</sequence>
<name>A0A5M6CN66_9BACT</name>
<keyword evidence="2" id="KW-1185">Reference proteome</keyword>
<organism evidence="1 2">
    <name type="scientific">Taibaiella lutea</name>
    <dbReference type="NCBI Taxonomy" id="2608001"/>
    <lineage>
        <taxon>Bacteria</taxon>
        <taxon>Pseudomonadati</taxon>
        <taxon>Bacteroidota</taxon>
        <taxon>Chitinophagia</taxon>
        <taxon>Chitinophagales</taxon>
        <taxon>Chitinophagaceae</taxon>
        <taxon>Taibaiella</taxon>
    </lineage>
</organism>
<protein>
    <submittedName>
        <fullName evidence="1">Uncharacterized protein</fullName>
    </submittedName>
</protein>
<comment type="caution">
    <text evidence="1">The sequence shown here is derived from an EMBL/GenBank/DDBJ whole genome shotgun (WGS) entry which is preliminary data.</text>
</comment>
<gene>
    <name evidence="1" type="ORF">F0919_01915</name>
</gene>